<dbReference type="GO" id="GO:0003950">
    <property type="term" value="F:NAD+ poly-ADP-ribosyltransferase activity"/>
    <property type="evidence" value="ECO:0007669"/>
    <property type="project" value="UniProtKB-UniRule"/>
</dbReference>
<keyword evidence="1" id="KW-0328">Glycosyltransferase</keyword>
<dbReference type="GO" id="GO:1990404">
    <property type="term" value="F:NAD+-protein mono-ADP-ribosyltransferase activity"/>
    <property type="evidence" value="ECO:0007669"/>
    <property type="project" value="TreeGrafter"/>
</dbReference>
<feature type="compositionally biased region" description="Basic residues" evidence="2">
    <location>
        <begin position="289"/>
        <end position="298"/>
    </location>
</feature>
<dbReference type="InterPro" id="IPR051712">
    <property type="entry name" value="ARTD-AVP"/>
</dbReference>
<organism evidence="5 6">
    <name type="scientific">Elysia marginata</name>
    <dbReference type="NCBI Taxonomy" id="1093978"/>
    <lineage>
        <taxon>Eukaryota</taxon>
        <taxon>Metazoa</taxon>
        <taxon>Spiralia</taxon>
        <taxon>Lophotrochozoa</taxon>
        <taxon>Mollusca</taxon>
        <taxon>Gastropoda</taxon>
        <taxon>Heterobranchia</taxon>
        <taxon>Euthyneura</taxon>
        <taxon>Panpulmonata</taxon>
        <taxon>Sacoglossa</taxon>
        <taxon>Placobranchoidea</taxon>
        <taxon>Plakobranchidae</taxon>
        <taxon>Elysia</taxon>
    </lineage>
</organism>
<evidence type="ECO:0000313" key="5">
    <source>
        <dbReference type="EMBL" id="GFR90676.1"/>
    </source>
</evidence>
<dbReference type="EC" id="2.4.2.-" evidence="1"/>
<feature type="compositionally biased region" description="Polar residues" evidence="2">
    <location>
        <begin position="1038"/>
        <end position="1047"/>
    </location>
</feature>
<evidence type="ECO:0000256" key="1">
    <source>
        <dbReference type="RuleBase" id="RU362114"/>
    </source>
</evidence>
<feature type="compositionally biased region" description="Basic and acidic residues" evidence="2">
    <location>
        <begin position="994"/>
        <end position="1011"/>
    </location>
</feature>
<evidence type="ECO:0000313" key="6">
    <source>
        <dbReference type="Proteomes" id="UP000762676"/>
    </source>
</evidence>
<feature type="region of interest" description="Disordered" evidence="2">
    <location>
        <begin position="370"/>
        <end position="398"/>
    </location>
</feature>
<sequence length="1456" mass="165540">MVSSLVLNNLPKTYTEERIKDYVEGTLDIDVKDVVLHHTVLGKALITFDIDIDFATTTEVLKDFPVEKRNVNVQKTSEKPFTVIVKDVEPEYLSEEFLEIYFCAQFGDGEDIVSSCQMLQKFKMAVVTFKTDETVMKRILTEHDHVPLPSENYQIVVEPYYIHFHDCHDQQGGDYKLAQEGLHSLEAQVQKRNDSSEELDSSKQRGLEELTEKKQQKKQEEICEDQYDYESENEQGKQEDEDDDDDKGEDKFFDTENRFTETNSFSGERGFQIPEKKLRVFHRGNYSGRKMHGNRKSNHQNECTRVSSHARGEKETEYFPPVIQLHKSNHCVRGSSSSAVRGRGRAAVKIFQNDTLQKNQNNDFMMPVDEKSEDEDEKKTVVSNNKQSVNTPRKSLSQHCLARGGRSFPSQHGRYQNDAGRTLDSNFQGQTKIFREVCKDYKEPEEKEPAVKTFTQKEHVGKFKSMLLRHCEGDFEECKVRYDPEHETFLFEGKEECVRERHLMLLTEVKKIKEEHVVLKPSMIEILSTLWQQQCIEKLGDLIRNFESKVLFEKFTLKILANGEDNLKSARDVVHAEINGVEHIKIQATITEVDFQSIKTFTECKFPVIVSRNMDGILIEGMRENMKKAAESIADRLVNLLSVTKKFEINSPLALYFNKVLMDKILLKFKGIDINIQERSDKTISFTLSGKKPLVEGALKELNIIVSKCSCKSWDLYLEFPREDFKLMADSLSKSTQCISQFENKNHCSVSLKLPSSASFPRQNVAKFRDKGAKKIKRTFSKKQFNTKGPIEQQKPLMYNLSSTCQLILQSNAKIAQENSAVLVCVLDQKVDLRKTSVGKDFLTACPTLWKQLQEVQKGSAPGTSVLVTKGPFNGLPSTCQAVYHAILSKWLPDSPDASEANLAQVVKTIVTNATTSGVTSISIPPLGRGRLLGYPSSSVAQVMIQMLQATIQQSSIRKVVLVADPQLLVDYKGEAQKVFSSAASASVSTLGNESKEGETEFGDHLAKSDSETEESDSSDDGGVADGYSDKEERYVSPHNQSSSSATIWTDQTQSLDQLWTMLKKIISAQSLHVKYFNQSDFDVWPKHFRDQICLEGKQRSLWVEPTQNPKTNTASFICKGEENAVRHMMEFINSEHKSLLSKRPKRIASSRAKRGTLEFIEHAASSTELFPSYWKMSKKESDNPGFLQKWLKKWKGPSKPDSNYLVDVNDATKAAIVKLVSQDLFDPSLVGHGNDAVSLNHKGIQVTDVKRVENPVLFELYNENRKRLFEYCHRNKKICSDIKSVKGSKGRVATTELLPGFMKTELYWEVNEHYLFHGSQYIDTLVTSGPDPRVGSEGGMFGRGFYLAEMSTKADQYADNKQNRSPLGKPLTLIMFRALLGNPFFCDHNHPSVQSKGSKKLSRPPCMKCLDDKCKCHPQPLFDSVIGDGKWLFREFVLYEKNQCYPEYVVTYKRV</sequence>
<keyword evidence="1" id="KW-0808">Transferase</keyword>
<dbReference type="InterPro" id="IPR002589">
    <property type="entry name" value="Macro_dom"/>
</dbReference>
<dbReference type="SUPFAM" id="SSF56399">
    <property type="entry name" value="ADP-ribosylation"/>
    <property type="match status" value="1"/>
</dbReference>
<evidence type="ECO:0000259" key="3">
    <source>
        <dbReference type="PROSITE" id="PS51059"/>
    </source>
</evidence>
<feature type="domain" description="PARP catalytic" evidence="3">
    <location>
        <begin position="1208"/>
        <end position="1456"/>
    </location>
</feature>
<feature type="domain" description="Macro" evidence="4">
    <location>
        <begin position="795"/>
        <end position="988"/>
    </location>
</feature>
<dbReference type="Proteomes" id="UP000762676">
    <property type="component" value="Unassembled WGS sequence"/>
</dbReference>
<comment type="caution">
    <text evidence="5">The sequence shown here is derived from an EMBL/GenBank/DDBJ whole genome shotgun (WGS) entry which is preliminary data.</text>
</comment>
<protein>
    <recommendedName>
        <fullName evidence="1">Poly [ADP-ribose] polymerase</fullName>
        <shortName evidence="1">PARP</shortName>
        <ecNumber evidence="1">2.4.2.-</ecNumber>
    </recommendedName>
</protein>
<gene>
    <name evidence="5" type="ORF">ElyMa_004310300</name>
</gene>
<feature type="region of interest" description="Disordered" evidence="2">
    <location>
        <begin position="190"/>
        <end position="255"/>
    </location>
</feature>
<dbReference type="PROSITE" id="PS51059">
    <property type="entry name" value="PARP_CATALYTIC"/>
    <property type="match status" value="1"/>
</dbReference>
<dbReference type="Pfam" id="PF00644">
    <property type="entry name" value="PARP"/>
    <property type="match status" value="1"/>
</dbReference>
<dbReference type="SUPFAM" id="SSF52949">
    <property type="entry name" value="Macro domain-like"/>
    <property type="match status" value="1"/>
</dbReference>
<dbReference type="EMBL" id="BMAT01008679">
    <property type="protein sequence ID" value="GFR90676.1"/>
    <property type="molecule type" value="Genomic_DNA"/>
</dbReference>
<feature type="compositionally biased region" description="Acidic residues" evidence="2">
    <location>
        <begin position="222"/>
        <end position="247"/>
    </location>
</feature>
<dbReference type="PANTHER" id="PTHR45740:SF2">
    <property type="entry name" value="POLY [ADP-RIBOSE] POLYMERASE"/>
    <property type="match status" value="1"/>
</dbReference>
<dbReference type="Gene3D" id="3.40.220.10">
    <property type="entry name" value="Leucine Aminopeptidase, subunit E, domain 1"/>
    <property type="match status" value="1"/>
</dbReference>
<feature type="region of interest" description="Disordered" evidence="2">
    <location>
        <begin position="287"/>
        <end position="312"/>
    </location>
</feature>
<evidence type="ECO:0000256" key="2">
    <source>
        <dbReference type="SAM" id="MobiDB-lite"/>
    </source>
</evidence>
<proteinExistence type="predicted"/>
<keyword evidence="6" id="KW-1185">Reference proteome</keyword>
<dbReference type="PROSITE" id="PS51154">
    <property type="entry name" value="MACRO"/>
    <property type="match status" value="1"/>
</dbReference>
<dbReference type="Pfam" id="PF23085">
    <property type="entry name" value="RRM_PARP14_3"/>
    <property type="match status" value="1"/>
</dbReference>
<dbReference type="GO" id="GO:0005634">
    <property type="term" value="C:nucleus"/>
    <property type="evidence" value="ECO:0007669"/>
    <property type="project" value="TreeGrafter"/>
</dbReference>
<feature type="compositionally biased region" description="Basic and acidic residues" evidence="2">
    <location>
        <begin position="190"/>
        <end position="221"/>
    </location>
</feature>
<dbReference type="InterPro" id="IPR043472">
    <property type="entry name" value="Macro_dom-like"/>
</dbReference>
<reference evidence="5 6" key="1">
    <citation type="journal article" date="2021" name="Elife">
        <title>Chloroplast acquisition without the gene transfer in kleptoplastic sea slugs, Plakobranchus ocellatus.</title>
        <authorList>
            <person name="Maeda T."/>
            <person name="Takahashi S."/>
            <person name="Yoshida T."/>
            <person name="Shimamura S."/>
            <person name="Takaki Y."/>
            <person name="Nagai Y."/>
            <person name="Toyoda A."/>
            <person name="Suzuki Y."/>
            <person name="Arimoto A."/>
            <person name="Ishii H."/>
            <person name="Satoh N."/>
            <person name="Nishiyama T."/>
            <person name="Hasebe M."/>
            <person name="Maruyama T."/>
            <person name="Minagawa J."/>
            <person name="Obokata J."/>
            <person name="Shigenobu S."/>
        </authorList>
    </citation>
    <scope>NUCLEOTIDE SEQUENCE [LARGE SCALE GENOMIC DNA]</scope>
</reference>
<accession>A0AAV4H030</accession>
<keyword evidence="1" id="KW-0520">NAD</keyword>
<dbReference type="Gene3D" id="3.90.228.10">
    <property type="match status" value="1"/>
</dbReference>
<name>A0AAV4H030_9GAST</name>
<feature type="region of interest" description="Disordered" evidence="2">
    <location>
        <begin position="990"/>
        <end position="1047"/>
    </location>
</feature>
<dbReference type="PANTHER" id="PTHR45740">
    <property type="entry name" value="POLY [ADP-RIBOSE] POLYMERASE"/>
    <property type="match status" value="1"/>
</dbReference>
<dbReference type="InterPro" id="IPR012317">
    <property type="entry name" value="Poly(ADP-ribose)pol_cat_dom"/>
</dbReference>
<evidence type="ECO:0000259" key="4">
    <source>
        <dbReference type="PROSITE" id="PS51154"/>
    </source>
</evidence>
<feature type="compositionally biased region" description="Polar residues" evidence="2">
    <location>
        <begin position="381"/>
        <end position="398"/>
    </location>
</feature>